<proteinExistence type="inferred from homology"/>
<keyword evidence="2" id="KW-0805">Transcription regulation</keyword>
<dbReference type="EMBL" id="LSDK01000091">
    <property type="protein sequence ID" value="KXB75473.1"/>
    <property type="molecule type" value="Genomic_DNA"/>
</dbReference>
<dbReference type="Proteomes" id="UP000070224">
    <property type="component" value="Unassembled WGS sequence"/>
</dbReference>
<dbReference type="FunFam" id="1.10.10.10:FF:000001">
    <property type="entry name" value="LysR family transcriptional regulator"/>
    <property type="match status" value="1"/>
</dbReference>
<keyword evidence="5" id="KW-0804">Transcription</keyword>
<dbReference type="SUPFAM" id="SSF53850">
    <property type="entry name" value="Periplasmic binding protein-like II"/>
    <property type="match status" value="1"/>
</dbReference>
<gene>
    <name evidence="7" type="ORF">HMPREF3185_01319</name>
</gene>
<dbReference type="InterPro" id="IPR005119">
    <property type="entry name" value="LysR_subst-bd"/>
</dbReference>
<dbReference type="PRINTS" id="PR00039">
    <property type="entry name" value="HTHLYSR"/>
</dbReference>
<dbReference type="OrthoDB" id="9803735at2"/>
<evidence type="ECO:0000256" key="1">
    <source>
        <dbReference type="ARBA" id="ARBA00009437"/>
    </source>
</evidence>
<evidence type="ECO:0000313" key="8">
    <source>
        <dbReference type="Proteomes" id="UP000070224"/>
    </source>
</evidence>
<keyword evidence="4" id="KW-0010">Activator</keyword>
<reference evidence="8" key="1">
    <citation type="submission" date="2016-01" db="EMBL/GenBank/DDBJ databases">
        <authorList>
            <person name="Mitreva M."/>
            <person name="Pepin K.H."/>
            <person name="Mihindukulasuriya K.A."/>
            <person name="Fulton R."/>
            <person name="Fronick C."/>
            <person name="O'Laughlin M."/>
            <person name="Miner T."/>
            <person name="Herter B."/>
            <person name="Rosa B.A."/>
            <person name="Cordes M."/>
            <person name="Tomlinson C."/>
            <person name="Wollam A."/>
            <person name="Palsikar V.B."/>
            <person name="Mardis E.R."/>
            <person name="Wilson R.K."/>
        </authorList>
    </citation>
    <scope>NUCLEOTIDE SEQUENCE [LARGE SCALE GENOMIC DNA]</scope>
    <source>
        <strain evidence="8">KA00683</strain>
    </source>
</reference>
<dbReference type="InterPro" id="IPR000847">
    <property type="entry name" value="LysR_HTH_N"/>
</dbReference>
<dbReference type="GO" id="GO:0032993">
    <property type="term" value="C:protein-DNA complex"/>
    <property type="evidence" value="ECO:0007669"/>
    <property type="project" value="TreeGrafter"/>
</dbReference>
<evidence type="ECO:0000256" key="2">
    <source>
        <dbReference type="ARBA" id="ARBA00023015"/>
    </source>
</evidence>
<comment type="caution">
    <text evidence="7">The sequence shown here is derived from an EMBL/GenBank/DDBJ whole genome shotgun (WGS) entry which is preliminary data.</text>
</comment>
<evidence type="ECO:0000259" key="6">
    <source>
        <dbReference type="PROSITE" id="PS50931"/>
    </source>
</evidence>
<organism evidence="7 8">
    <name type="scientific">Porphyromonas somerae</name>
    <dbReference type="NCBI Taxonomy" id="322095"/>
    <lineage>
        <taxon>Bacteria</taxon>
        <taxon>Pseudomonadati</taxon>
        <taxon>Bacteroidota</taxon>
        <taxon>Bacteroidia</taxon>
        <taxon>Bacteroidales</taxon>
        <taxon>Porphyromonadaceae</taxon>
        <taxon>Porphyromonas</taxon>
    </lineage>
</organism>
<dbReference type="CDD" id="cd08411">
    <property type="entry name" value="PBP2_OxyR"/>
    <property type="match status" value="1"/>
</dbReference>
<dbReference type="GO" id="GO:0003677">
    <property type="term" value="F:DNA binding"/>
    <property type="evidence" value="ECO:0007669"/>
    <property type="project" value="UniProtKB-KW"/>
</dbReference>
<dbReference type="Gene3D" id="3.40.190.10">
    <property type="entry name" value="Periplasmic binding protein-like II"/>
    <property type="match status" value="2"/>
</dbReference>
<evidence type="ECO:0000313" key="7">
    <source>
        <dbReference type="EMBL" id="KXB75473.1"/>
    </source>
</evidence>
<name>A0A134B6B1_9PORP</name>
<protein>
    <submittedName>
        <fullName evidence="7">Putative hydrogen peroxide-inducible protein activator</fullName>
    </submittedName>
</protein>
<dbReference type="SUPFAM" id="SSF46785">
    <property type="entry name" value="Winged helix' DNA-binding domain"/>
    <property type="match status" value="1"/>
</dbReference>
<dbReference type="InterPro" id="IPR036390">
    <property type="entry name" value="WH_DNA-bd_sf"/>
</dbReference>
<keyword evidence="8" id="KW-1185">Reference proteome</keyword>
<sequence>MNIQQLEYIQALDKFRHFGRAADFCQVTQPTLSTMIQKLEDELGVKIFDRSHQPIIPTAVGRRILDQAAIILLQVAQVKEVIREEQEALTGSLRLGVLPTIAPYLLPLVLPLLRKHLPDLKITITELKTSECVASLLSGQIDVALIASASEDELLVDRQLFFEEFLGYVPRRSELFEETSIRSAEVGRYQLWLLDEGHCFRDQLVKFCHLKNAPNQRFSYSRGSLETFMHFVEQGNGVTFVPELAAKTLSAEQSELVRPFALPRPARCITLVHHRDYVRHAVVDRLSEVICQAVPKEMLRLRPGQDLV</sequence>
<dbReference type="PANTHER" id="PTHR30346:SF26">
    <property type="entry name" value="HYDROGEN PEROXIDE-INDUCIBLE GENES ACTIVATOR"/>
    <property type="match status" value="1"/>
</dbReference>
<evidence type="ECO:0000256" key="5">
    <source>
        <dbReference type="ARBA" id="ARBA00023163"/>
    </source>
</evidence>
<dbReference type="PATRIC" id="fig|322095.3.peg.1306"/>
<dbReference type="GO" id="GO:0003700">
    <property type="term" value="F:DNA-binding transcription factor activity"/>
    <property type="evidence" value="ECO:0007669"/>
    <property type="project" value="InterPro"/>
</dbReference>
<dbReference type="PANTHER" id="PTHR30346">
    <property type="entry name" value="TRANSCRIPTIONAL DUAL REGULATOR HCAR-RELATED"/>
    <property type="match status" value="1"/>
</dbReference>
<dbReference type="RefSeq" id="WP_060935581.1">
    <property type="nucleotide sequence ID" value="NZ_KQ960453.1"/>
</dbReference>
<dbReference type="Pfam" id="PF00126">
    <property type="entry name" value="HTH_1"/>
    <property type="match status" value="1"/>
</dbReference>
<feature type="domain" description="HTH lysR-type" evidence="6">
    <location>
        <begin position="1"/>
        <end position="58"/>
    </location>
</feature>
<evidence type="ECO:0000256" key="4">
    <source>
        <dbReference type="ARBA" id="ARBA00023159"/>
    </source>
</evidence>
<dbReference type="InterPro" id="IPR036388">
    <property type="entry name" value="WH-like_DNA-bd_sf"/>
</dbReference>
<comment type="similarity">
    <text evidence="1">Belongs to the LysR transcriptional regulatory family.</text>
</comment>
<dbReference type="Pfam" id="PF03466">
    <property type="entry name" value="LysR_substrate"/>
    <property type="match status" value="1"/>
</dbReference>
<accession>A0A134B6B1</accession>
<dbReference type="PROSITE" id="PS50931">
    <property type="entry name" value="HTH_LYSR"/>
    <property type="match status" value="1"/>
</dbReference>
<keyword evidence="3" id="KW-0238">DNA-binding</keyword>
<dbReference type="STRING" id="322095.HMPREF3185_01319"/>
<evidence type="ECO:0000256" key="3">
    <source>
        <dbReference type="ARBA" id="ARBA00023125"/>
    </source>
</evidence>
<dbReference type="Gene3D" id="1.10.10.10">
    <property type="entry name" value="Winged helix-like DNA-binding domain superfamily/Winged helix DNA-binding domain"/>
    <property type="match status" value="1"/>
</dbReference>
<dbReference type="AlphaFoldDB" id="A0A134B6B1"/>